<dbReference type="PROSITE" id="PS01124">
    <property type="entry name" value="HTH_ARAC_FAMILY_2"/>
    <property type="match status" value="1"/>
</dbReference>
<comment type="caution">
    <text evidence="5">The sequence shown here is derived from an EMBL/GenBank/DDBJ whole genome shotgun (WGS) entry which is preliminary data.</text>
</comment>
<dbReference type="InterPro" id="IPR050204">
    <property type="entry name" value="AraC_XylS_family_regulators"/>
</dbReference>
<gene>
    <name evidence="5" type="ORF">FOJ82_11450</name>
</gene>
<evidence type="ECO:0000256" key="3">
    <source>
        <dbReference type="ARBA" id="ARBA00023163"/>
    </source>
</evidence>
<sequence>MDTDQGGGILYPTRLPSFHRLPAPEPVAHLVRWFWIPRWRLAPGRTSRQGVLTFPASNLTVEPDGVAISGPTTRISHRDLVGEGWAVGALLRPAGVAALGVTPSELVDTEAPWEAPGLLLSVTDAMAGPDEDAARDRAVTAWTNWLLATAAEPTEAALTANRLEDVVREDRDLVRVEQLAERLHLSVRSIQRLADRFIGVPPLAIIRRYRLQEAAQHLREDPGATVAQIAATLGYADHAHLTSDFRRVLGLTPRDYRSDARRGGEPTSPRES</sequence>
<dbReference type="InterPro" id="IPR018060">
    <property type="entry name" value="HTH_AraC"/>
</dbReference>
<dbReference type="PROSITE" id="PS00041">
    <property type="entry name" value="HTH_ARAC_FAMILY_1"/>
    <property type="match status" value="1"/>
</dbReference>
<keyword evidence="3" id="KW-0804">Transcription</keyword>
<evidence type="ECO:0000256" key="2">
    <source>
        <dbReference type="ARBA" id="ARBA00023125"/>
    </source>
</evidence>
<evidence type="ECO:0000313" key="5">
    <source>
        <dbReference type="EMBL" id="TRY17873.1"/>
    </source>
</evidence>
<dbReference type="RefSeq" id="WP_143938613.1">
    <property type="nucleotide sequence ID" value="NZ_VKKG01000004.1"/>
</dbReference>
<dbReference type="PANTHER" id="PTHR46796">
    <property type="entry name" value="HTH-TYPE TRANSCRIPTIONAL ACTIVATOR RHAS-RELATED"/>
    <property type="match status" value="1"/>
</dbReference>
<evidence type="ECO:0000259" key="4">
    <source>
        <dbReference type="PROSITE" id="PS01124"/>
    </source>
</evidence>
<dbReference type="InterPro" id="IPR009057">
    <property type="entry name" value="Homeodomain-like_sf"/>
</dbReference>
<accession>A0A553JZJ5</accession>
<dbReference type="GO" id="GO:0043565">
    <property type="term" value="F:sequence-specific DNA binding"/>
    <property type="evidence" value="ECO:0007669"/>
    <property type="project" value="InterPro"/>
</dbReference>
<dbReference type="AlphaFoldDB" id="A0A553JZJ5"/>
<dbReference type="SUPFAM" id="SSF46689">
    <property type="entry name" value="Homeodomain-like"/>
    <property type="match status" value="1"/>
</dbReference>
<feature type="domain" description="HTH araC/xylS-type" evidence="4">
    <location>
        <begin position="161"/>
        <end position="259"/>
    </location>
</feature>
<dbReference type="Pfam" id="PF12833">
    <property type="entry name" value="HTH_18"/>
    <property type="match status" value="1"/>
</dbReference>
<dbReference type="OrthoDB" id="2559672at2"/>
<dbReference type="Pfam" id="PF20240">
    <property type="entry name" value="DUF6597"/>
    <property type="match status" value="1"/>
</dbReference>
<protein>
    <submittedName>
        <fullName evidence="5">AraC family transcriptional regulator</fullName>
    </submittedName>
</protein>
<dbReference type="GO" id="GO:0003700">
    <property type="term" value="F:DNA-binding transcription factor activity"/>
    <property type="evidence" value="ECO:0007669"/>
    <property type="project" value="InterPro"/>
</dbReference>
<keyword evidence="2" id="KW-0238">DNA-binding</keyword>
<proteinExistence type="predicted"/>
<reference evidence="5 6" key="1">
    <citation type="submission" date="2019-07" db="EMBL/GenBank/DDBJ databases">
        <authorList>
            <person name="Zhou L.-Y."/>
        </authorList>
    </citation>
    <scope>NUCLEOTIDE SEQUENCE [LARGE SCALE GENOMIC DNA]</scope>
    <source>
        <strain evidence="5 6">YIM 101269</strain>
    </source>
</reference>
<organism evidence="5 6">
    <name type="scientific">Tessaracoccus rhinocerotis</name>
    <dbReference type="NCBI Taxonomy" id="1689449"/>
    <lineage>
        <taxon>Bacteria</taxon>
        <taxon>Bacillati</taxon>
        <taxon>Actinomycetota</taxon>
        <taxon>Actinomycetes</taxon>
        <taxon>Propionibacteriales</taxon>
        <taxon>Propionibacteriaceae</taxon>
        <taxon>Tessaracoccus</taxon>
    </lineage>
</organism>
<keyword evidence="6" id="KW-1185">Reference proteome</keyword>
<dbReference type="InterPro" id="IPR018062">
    <property type="entry name" value="HTH_AraC-typ_CS"/>
</dbReference>
<dbReference type="InterPro" id="IPR046532">
    <property type="entry name" value="DUF6597"/>
</dbReference>
<name>A0A553JZJ5_9ACTN</name>
<keyword evidence="1" id="KW-0805">Transcription regulation</keyword>
<dbReference type="SMART" id="SM00342">
    <property type="entry name" value="HTH_ARAC"/>
    <property type="match status" value="1"/>
</dbReference>
<dbReference type="Proteomes" id="UP000317638">
    <property type="component" value="Unassembled WGS sequence"/>
</dbReference>
<evidence type="ECO:0000256" key="1">
    <source>
        <dbReference type="ARBA" id="ARBA00023015"/>
    </source>
</evidence>
<evidence type="ECO:0000313" key="6">
    <source>
        <dbReference type="Proteomes" id="UP000317638"/>
    </source>
</evidence>
<dbReference type="Gene3D" id="1.10.10.60">
    <property type="entry name" value="Homeodomain-like"/>
    <property type="match status" value="1"/>
</dbReference>
<dbReference type="EMBL" id="VKKG01000004">
    <property type="protein sequence ID" value="TRY17873.1"/>
    <property type="molecule type" value="Genomic_DNA"/>
</dbReference>